<accession>A0A2A5IYM0</accession>
<comment type="caution">
    <text evidence="2">The sequence shown here is derived from an EMBL/GenBank/DDBJ whole genome shotgun (WGS) entry which is preliminary data.</text>
</comment>
<dbReference type="Proteomes" id="UP000230886">
    <property type="component" value="Unassembled WGS sequence"/>
</dbReference>
<feature type="region of interest" description="Disordered" evidence="1">
    <location>
        <begin position="30"/>
        <end position="78"/>
    </location>
</feature>
<evidence type="ECO:0000313" key="2">
    <source>
        <dbReference type="EMBL" id="PCK22216.1"/>
    </source>
</evidence>
<evidence type="ECO:0000256" key="1">
    <source>
        <dbReference type="SAM" id="MobiDB-lite"/>
    </source>
</evidence>
<feature type="compositionally biased region" description="Low complexity" evidence="1">
    <location>
        <begin position="45"/>
        <end position="56"/>
    </location>
</feature>
<proteinExistence type="predicted"/>
<evidence type="ECO:0000313" key="3">
    <source>
        <dbReference type="Proteomes" id="UP000230886"/>
    </source>
</evidence>
<gene>
    <name evidence="2" type="ORF">CHR55_32835</name>
</gene>
<reference evidence="2 3" key="1">
    <citation type="submission" date="2017-07" db="EMBL/GenBank/DDBJ databases">
        <title>Draft sequence of Rhodococcus enclensis 23b-28.</title>
        <authorList>
            <person name="Besaury L."/>
            <person name="Sancelme M."/>
            <person name="Amato P."/>
            <person name="Lallement A."/>
            <person name="Delort A.-M."/>
        </authorList>
    </citation>
    <scope>NUCLEOTIDE SEQUENCE [LARGE SCALE GENOMIC DNA]</scope>
    <source>
        <strain evidence="2 3">23b-28</strain>
    </source>
</reference>
<organism evidence="2 3">
    <name type="scientific">Rhodococcus qingshengii</name>
    <dbReference type="NCBI Taxonomy" id="334542"/>
    <lineage>
        <taxon>Bacteria</taxon>
        <taxon>Bacillati</taxon>
        <taxon>Actinomycetota</taxon>
        <taxon>Actinomycetes</taxon>
        <taxon>Mycobacteriales</taxon>
        <taxon>Nocardiaceae</taxon>
        <taxon>Rhodococcus</taxon>
        <taxon>Rhodococcus erythropolis group</taxon>
    </lineage>
</organism>
<name>A0A2A5IYM0_RHOSG</name>
<protein>
    <submittedName>
        <fullName evidence="2">Uncharacterized protein</fullName>
    </submittedName>
</protein>
<dbReference type="EMBL" id="NOVD01000079">
    <property type="protein sequence ID" value="PCK22216.1"/>
    <property type="molecule type" value="Genomic_DNA"/>
</dbReference>
<dbReference type="RefSeq" id="WP_099699033.1">
    <property type="nucleotide sequence ID" value="NZ_NOVD01000079.1"/>
</dbReference>
<feature type="compositionally biased region" description="Polar residues" evidence="1">
    <location>
        <begin position="59"/>
        <end position="69"/>
    </location>
</feature>
<dbReference type="AlphaFoldDB" id="A0A2A5IYM0"/>
<sequence>MTPTSGSRSGDTKTQVGIVIEDTAYTRIDNSAFGGTGHPRCGARSPSTTTAWSSPPRVATNSPKNSSLTDENHGMQAC</sequence>